<dbReference type="Proteomes" id="UP000623090">
    <property type="component" value="Unassembled WGS sequence"/>
</dbReference>
<dbReference type="EMBL" id="JABJWC010000011">
    <property type="protein sequence ID" value="NPC66040.1"/>
    <property type="molecule type" value="Genomic_DNA"/>
</dbReference>
<dbReference type="RefSeq" id="WP_172156208.1">
    <property type="nucleotide sequence ID" value="NZ_JABJWC010000011.1"/>
</dbReference>
<comment type="caution">
    <text evidence="1">The sequence shown here is derived from an EMBL/GenBank/DDBJ whole genome shotgun (WGS) entry which is preliminary data.</text>
</comment>
<evidence type="ECO:0000313" key="1">
    <source>
        <dbReference type="EMBL" id="NPC66040.1"/>
    </source>
</evidence>
<organism evidence="1 2">
    <name type="scientific">Komagataeibacter melomenusus</name>
    <dbReference type="NCBI Taxonomy" id="2766578"/>
    <lineage>
        <taxon>Bacteria</taxon>
        <taxon>Pseudomonadati</taxon>
        <taxon>Pseudomonadota</taxon>
        <taxon>Alphaproteobacteria</taxon>
        <taxon>Acetobacterales</taxon>
        <taxon>Acetobacteraceae</taxon>
        <taxon>Komagataeibacter</taxon>
    </lineage>
</organism>
<sequence length="151" mass="17655">MVKVGDVFYINTTKGRGYFQYVKHYPRFSYLIRVFEGIYPDEDQNIAGIVHSPVAFLIFFPLGAADRRKLVHKCGHVPLDEEGQKIPVFRNGVPDPQTNRVEVWCFSDEEKEWFVENITDEQRKLPLKMIANAASLIYKIDNGWRPENHPW</sequence>
<proteinExistence type="predicted"/>
<reference evidence="1 2" key="1">
    <citation type="journal article" date="2020" name="Microorganisms">
        <title>Description of Komagataeibacter melaceti sp. nov. and Komagataeibacter melomenusus sp. nov. Isolated from Apple Cider Vinegar.</title>
        <authorList>
            <person name="Maric L."/>
            <person name="Cleenwerck I."/>
            <person name="Accetto T."/>
            <person name="Vandamme P."/>
            <person name="Trcek J."/>
        </authorList>
    </citation>
    <scope>NUCLEOTIDE SEQUENCE [LARGE SCALE GENOMIC DNA]</scope>
    <source>
        <strain evidence="1 2">AV436</strain>
    </source>
</reference>
<keyword evidence="2" id="KW-1185">Reference proteome</keyword>
<gene>
    <name evidence="1" type="ORF">HNW77_06485</name>
</gene>
<evidence type="ECO:0000313" key="2">
    <source>
        <dbReference type="Proteomes" id="UP000623090"/>
    </source>
</evidence>
<name>A0ABX2ACV7_9PROT</name>
<accession>A0ABX2ACV7</accession>
<protein>
    <submittedName>
        <fullName evidence="1">Uncharacterized protein</fullName>
    </submittedName>
</protein>